<keyword evidence="2" id="KW-1133">Transmembrane helix</keyword>
<feature type="transmembrane region" description="Helical" evidence="2">
    <location>
        <begin position="21"/>
        <end position="43"/>
    </location>
</feature>
<proteinExistence type="predicted"/>
<sequence>MAEMQGMQQMAAPDRADTIGKLTNLTGAAVSLALIVGIGVWSYKLLVRDVSGIPVVRAAEGPVRVQPEDPGGSEALHQGLSVNNIAAEGAAADPADRLVLAPAPLELTLEDAPPAKQPAETAVASEVTPSAEAAEPKPVDEEAVQLAAVEAFAEKLAQGVVPLEEIEPKTETTPAVAIEAPRVTGGLARSLRPRVRPASLSVAPKQSDAAAESSTEIDPATIPVGTRLAQLGAYESVDVARQEWVRLSGKFSEYLEDKDRVIQKAQSGGRTFYRLRAMGFADINDARRFCSALVAERAECIPVVAR</sequence>
<dbReference type="InterPro" id="IPR007730">
    <property type="entry name" value="SPOR-like_dom"/>
</dbReference>
<evidence type="ECO:0000259" key="3">
    <source>
        <dbReference type="PROSITE" id="PS51724"/>
    </source>
</evidence>
<protein>
    <submittedName>
        <fullName evidence="4">Sporulation related domain protein</fullName>
    </submittedName>
</protein>
<keyword evidence="2" id="KW-0472">Membrane</keyword>
<keyword evidence="5" id="KW-1185">Reference proteome</keyword>
<dbReference type="OrthoDB" id="8479416at2"/>
<dbReference type="AlphaFoldDB" id="A0A1Y5RC19"/>
<dbReference type="Gene3D" id="3.30.70.1070">
    <property type="entry name" value="Sporulation related repeat"/>
    <property type="match status" value="1"/>
</dbReference>
<evidence type="ECO:0000313" key="5">
    <source>
        <dbReference type="Proteomes" id="UP000193827"/>
    </source>
</evidence>
<name>A0A1Y5RC19_9RHOB</name>
<dbReference type="PROSITE" id="PS51724">
    <property type="entry name" value="SPOR"/>
    <property type="match status" value="1"/>
</dbReference>
<evidence type="ECO:0000256" key="2">
    <source>
        <dbReference type="SAM" id="Phobius"/>
    </source>
</evidence>
<feature type="region of interest" description="Disordered" evidence="1">
    <location>
        <begin position="198"/>
        <end position="217"/>
    </location>
</feature>
<evidence type="ECO:0000256" key="1">
    <source>
        <dbReference type="SAM" id="MobiDB-lite"/>
    </source>
</evidence>
<feature type="region of interest" description="Disordered" evidence="1">
    <location>
        <begin position="111"/>
        <end position="138"/>
    </location>
</feature>
<dbReference type="RefSeq" id="WP_085890745.1">
    <property type="nucleotide sequence ID" value="NZ_FWFL01000001.1"/>
</dbReference>
<keyword evidence="2" id="KW-0812">Transmembrane</keyword>
<dbReference type="Pfam" id="PF05036">
    <property type="entry name" value="SPOR"/>
    <property type="match status" value="1"/>
</dbReference>
<organism evidence="4 5">
    <name type="scientific">Roseovarius litorisediminis</name>
    <dbReference type="NCBI Taxonomy" id="1312363"/>
    <lineage>
        <taxon>Bacteria</taxon>
        <taxon>Pseudomonadati</taxon>
        <taxon>Pseudomonadota</taxon>
        <taxon>Alphaproteobacteria</taxon>
        <taxon>Rhodobacterales</taxon>
        <taxon>Roseobacteraceae</taxon>
        <taxon>Roseovarius</taxon>
    </lineage>
</organism>
<feature type="domain" description="SPOR" evidence="3">
    <location>
        <begin position="221"/>
        <end position="306"/>
    </location>
</feature>
<dbReference type="EMBL" id="FWFL01000001">
    <property type="protein sequence ID" value="SLN13131.1"/>
    <property type="molecule type" value="Genomic_DNA"/>
</dbReference>
<accession>A0A1Y5RC19</accession>
<gene>
    <name evidence="4" type="ORF">PEL8287_00488</name>
</gene>
<evidence type="ECO:0000313" key="4">
    <source>
        <dbReference type="EMBL" id="SLN13131.1"/>
    </source>
</evidence>
<dbReference type="GO" id="GO:0042834">
    <property type="term" value="F:peptidoglycan binding"/>
    <property type="evidence" value="ECO:0007669"/>
    <property type="project" value="InterPro"/>
</dbReference>
<reference evidence="4 5" key="1">
    <citation type="submission" date="2017-03" db="EMBL/GenBank/DDBJ databases">
        <authorList>
            <person name="Afonso C.L."/>
            <person name="Miller P.J."/>
            <person name="Scott M.A."/>
            <person name="Spackman E."/>
            <person name="Goraichik I."/>
            <person name="Dimitrov K.M."/>
            <person name="Suarez D.L."/>
            <person name="Swayne D.E."/>
        </authorList>
    </citation>
    <scope>NUCLEOTIDE SEQUENCE [LARGE SCALE GENOMIC DNA]</scope>
    <source>
        <strain evidence="4 5">CECT 8287</strain>
    </source>
</reference>
<dbReference type="InterPro" id="IPR036680">
    <property type="entry name" value="SPOR-like_sf"/>
</dbReference>
<dbReference type="Proteomes" id="UP000193827">
    <property type="component" value="Unassembled WGS sequence"/>
</dbReference>